<dbReference type="PROSITE" id="PS00383">
    <property type="entry name" value="TYR_PHOSPHATASE_1"/>
    <property type="match status" value="1"/>
</dbReference>
<evidence type="ECO:0000313" key="18">
    <source>
        <dbReference type="Proteomes" id="UP001195483"/>
    </source>
</evidence>
<dbReference type="FunFam" id="3.30.40.10:FF:000073">
    <property type="entry name" value="myotubularin-related protein 4 isoform X2"/>
    <property type="match status" value="1"/>
</dbReference>
<feature type="compositionally biased region" description="Polar residues" evidence="14">
    <location>
        <begin position="588"/>
        <end position="609"/>
    </location>
</feature>
<evidence type="ECO:0000256" key="9">
    <source>
        <dbReference type="ARBA" id="ARBA00023136"/>
    </source>
</evidence>
<evidence type="ECO:0000256" key="2">
    <source>
        <dbReference type="ARBA" id="ARBA00007471"/>
    </source>
</evidence>
<feature type="domain" description="FYVE-type" evidence="15">
    <location>
        <begin position="1052"/>
        <end position="1112"/>
    </location>
</feature>
<feature type="domain" description="Myotubularin phosphatase" evidence="16">
    <location>
        <begin position="163"/>
        <end position="570"/>
    </location>
</feature>
<dbReference type="InterPro" id="IPR029021">
    <property type="entry name" value="Prot-tyrosine_phosphatase-like"/>
</dbReference>
<dbReference type="GO" id="GO:0060090">
    <property type="term" value="F:molecular adaptor activity"/>
    <property type="evidence" value="ECO:0007669"/>
    <property type="project" value="UniProtKB-ARBA"/>
</dbReference>
<dbReference type="InterPro" id="IPR000306">
    <property type="entry name" value="Znf_FYVE"/>
</dbReference>
<name>A0AAE0RWE2_9BIVA</name>
<feature type="region of interest" description="Disordered" evidence="14">
    <location>
        <begin position="671"/>
        <end position="698"/>
    </location>
</feature>
<dbReference type="GO" id="GO:0004721">
    <property type="term" value="F:phosphoprotein phosphatase activity"/>
    <property type="evidence" value="ECO:0007669"/>
    <property type="project" value="UniProtKB-ARBA"/>
</dbReference>
<dbReference type="InterPro" id="IPR016130">
    <property type="entry name" value="Tyr_Pase_AS"/>
</dbReference>
<dbReference type="PANTHER" id="PTHR10807">
    <property type="entry name" value="MYOTUBULARIN-RELATED"/>
    <property type="match status" value="1"/>
</dbReference>
<dbReference type="InterPro" id="IPR030564">
    <property type="entry name" value="Myotubularin"/>
</dbReference>
<feature type="binding site" evidence="12">
    <location>
        <begin position="347"/>
        <end position="348"/>
    </location>
    <ligand>
        <name>substrate</name>
    </ligand>
</feature>
<evidence type="ECO:0000259" key="16">
    <source>
        <dbReference type="PROSITE" id="PS51339"/>
    </source>
</evidence>
<dbReference type="SUPFAM" id="SSF50729">
    <property type="entry name" value="PH domain-like"/>
    <property type="match status" value="1"/>
</dbReference>
<feature type="compositionally biased region" description="Polar residues" evidence="14">
    <location>
        <begin position="671"/>
        <end position="684"/>
    </location>
</feature>
<dbReference type="InterPro" id="IPR010569">
    <property type="entry name" value="Myotubularin-like_Pase_dom"/>
</dbReference>
<keyword evidence="7" id="KW-0862">Zinc</keyword>
<keyword evidence="18" id="KW-1185">Reference proteome</keyword>
<keyword evidence="8" id="KW-0443">Lipid metabolism</keyword>
<evidence type="ECO:0000256" key="1">
    <source>
        <dbReference type="ARBA" id="ARBA00004370"/>
    </source>
</evidence>
<dbReference type="GO" id="GO:0016020">
    <property type="term" value="C:membrane"/>
    <property type="evidence" value="ECO:0007669"/>
    <property type="project" value="UniProtKB-SubCell"/>
</dbReference>
<dbReference type="InterPro" id="IPR003595">
    <property type="entry name" value="Tyr_Pase_cat"/>
</dbReference>
<dbReference type="GO" id="GO:0005829">
    <property type="term" value="C:cytosol"/>
    <property type="evidence" value="ECO:0007669"/>
    <property type="project" value="UniProtKB-ARBA"/>
</dbReference>
<dbReference type="GO" id="GO:0019903">
    <property type="term" value="F:protein phosphatase binding"/>
    <property type="evidence" value="ECO:0007669"/>
    <property type="project" value="TreeGrafter"/>
</dbReference>
<reference evidence="17" key="2">
    <citation type="journal article" date="2021" name="Genome Biol. Evol.">
        <title>Developing a high-quality reference genome for a parasitic bivalve with doubly uniparental inheritance (Bivalvia: Unionida).</title>
        <authorList>
            <person name="Smith C.H."/>
        </authorList>
    </citation>
    <scope>NUCLEOTIDE SEQUENCE</scope>
    <source>
        <strain evidence="17">CHS0354</strain>
        <tissue evidence="17">Mantle</tissue>
    </source>
</reference>
<dbReference type="Pfam" id="PF01363">
    <property type="entry name" value="FYVE"/>
    <property type="match status" value="1"/>
</dbReference>
<dbReference type="GO" id="GO:0004438">
    <property type="term" value="F:phosphatidylinositol-3-phosphate phosphatase activity"/>
    <property type="evidence" value="ECO:0007669"/>
    <property type="project" value="TreeGrafter"/>
</dbReference>
<feature type="compositionally biased region" description="Basic and acidic residues" evidence="14">
    <location>
        <begin position="614"/>
        <end position="626"/>
    </location>
</feature>
<comment type="caution">
    <text evidence="17">The sequence shown here is derived from an EMBL/GenBank/DDBJ whole genome shotgun (WGS) entry which is preliminary data.</text>
</comment>
<evidence type="ECO:0000256" key="14">
    <source>
        <dbReference type="SAM" id="MobiDB-lite"/>
    </source>
</evidence>
<dbReference type="PROSITE" id="PS51339">
    <property type="entry name" value="PPASE_MYOTUBULARIN"/>
    <property type="match status" value="1"/>
</dbReference>
<dbReference type="CDD" id="cd15733">
    <property type="entry name" value="FYVE_MTMR4"/>
    <property type="match status" value="1"/>
</dbReference>
<gene>
    <name evidence="17" type="ORF">CHS0354_025144</name>
</gene>
<evidence type="ECO:0000256" key="13">
    <source>
        <dbReference type="PROSITE-ProRule" id="PRU00091"/>
    </source>
</evidence>
<dbReference type="Pfam" id="PF06602">
    <property type="entry name" value="Myotub-related"/>
    <property type="match status" value="1"/>
</dbReference>
<evidence type="ECO:0000259" key="15">
    <source>
        <dbReference type="PROSITE" id="PS50178"/>
    </source>
</evidence>
<dbReference type="GO" id="GO:0046474">
    <property type="term" value="P:glycerophospholipid biosynthetic process"/>
    <property type="evidence" value="ECO:0007669"/>
    <property type="project" value="UniProtKB-ARBA"/>
</dbReference>
<evidence type="ECO:0000256" key="3">
    <source>
        <dbReference type="ARBA" id="ARBA00012903"/>
    </source>
</evidence>
<feature type="active site" description="Phosphocysteine intermediate" evidence="11">
    <location>
        <position position="409"/>
    </location>
</feature>
<dbReference type="GO" id="GO:0046856">
    <property type="term" value="P:phosphatidylinositol dephosphorylation"/>
    <property type="evidence" value="ECO:0007669"/>
    <property type="project" value="UniProtKB-ARBA"/>
</dbReference>
<evidence type="ECO:0000256" key="12">
    <source>
        <dbReference type="PIRSR" id="PIRSR630564-2"/>
    </source>
</evidence>
<dbReference type="SMART" id="SM00404">
    <property type="entry name" value="PTPc_motif"/>
    <property type="match status" value="1"/>
</dbReference>
<evidence type="ECO:0000313" key="17">
    <source>
        <dbReference type="EMBL" id="KAK3580803.1"/>
    </source>
</evidence>
<dbReference type="EMBL" id="JAEAOA010001501">
    <property type="protein sequence ID" value="KAK3580803.1"/>
    <property type="molecule type" value="Genomic_DNA"/>
</dbReference>
<feature type="region of interest" description="Disordered" evidence="14">
    <location>
        <begin position="915"/>
        <end position="934"/>
    </location>
</feature>
<sequence>MHENMACADQEPMSLEHVRKLELFPKKQLVTDDETLHVPFPLLSGEFPEYLGRTSDGVIVLSNFRLLIRLKKSFINIPLGLIEYLEMYDCCIYIYCKDATIIKCAFTKSETCQEWHKRLLSKLQLPKDLNELFAFAFFAWCTDRSPCPEPIQEGCYQLCQVGKPRVYNFTKEIERLGFDLKFAWRYTEINKDFSLCPSYPNEHIVPANLSDKDLKKVAEFRALHRFPTVVWRNVRNGAVLVRSSQPELGWFGWRCEEDEKFMSHISLSCSLNRGNGLSAEDSSGSESSSQDGDSAPPQNVENREPKKMLLVDCRSYSAAVANRAKGGGSECTDYYANCEVIFMNLVNIHVVRKSFTYLRQLCSSGQEQINWLSAMENTRWLLYISNILKVATQVALCLEKDGRPVLIHCSDGWDRTPQIVSLAELLLDPYYRTMEGFQVLIEREWLEFGHKFADRCGNGICTDDVNERCPVFVQWLDCVHQLIKQFPCAFEFNEAYMVKLVQHTYSCLFGTFLCNMESDRRKHNVRDHTASLWSLLCDKRFCNLLYEPNKHVVLHPSSHIRNIYLWSAVYLSKNSPFTEEEEIRPDSAATSAKSESGGTNLQKTRSCENLASLAERETSPTRRRSDPNITLEMADQGAKLLKDALQSHEDDVLKIAESLIISEQSVDNAESYELSSEDANSKLTPENLGKDKSQTENSEGVETCDCSIEIVSKLNAETEDCQTTGKFEATQTLDDKSIPNEISIQNLVCEERNSDNASGNVIYKASSESKTPSERTLMGILPCQSDSFLESSTDTVIDDLVKQVAEDDDLCKYNNRACNAHVQDETSLEGKCDKETLKEVKLVKACSVSTSTSDLADPHVILAKNYIRMHRQLKLHSVLTRAVPDNWSKSNNGFSKISGMNHSASQTPLYLTPTSPSLESTCPPTPGTSDSKSGETAIQRQLNSVGRHLDIDGLTVFSDPIQRRIKSIQFKHSQEVAVLYYQINYLQTLLSQYNPLSGEDFAFELRDDQILLADSRGNAEIQSQGNVSNASSDGSWDQVDNKDSKLTLWFPDHIVTHCAGCQRQFTLLRRKHHCRNCGKVFCYDCAKDYAPVPTQQLLYPERVCGSCYQSLSQETTKSMLESGESCERRLTETATN</sequence>
<dbReference type="PROSITE" id="PS50178">
    <property type="entry name" value="ZF_FYVE"/>
    <property type="match status" value="1"/>
</dbReference>
<feature type="region of interest" description="Disordered" evidence="14">
    <location>
        <begin position="277"/>
        <end position="301"/>
    </location>
</feature>
<dbReference type="GO" id="GO:0052629">
    <property type="term" value="F:phosphatidylinositol-3,5-bisphosphate 3-phosphatase activity"/>
    <property type="evidence" value="ECO:0007669"/>
    <property type="project" value="UniProtKB-EC"/>
</dbReference>
<dbReference type="Gene3D" id="3.30.40.10">
    <property type="entry name" value="Zinc/RING finger domain, C3HC4 (zinc finger)"/>
    <property type="match status" value="1"/>
</dbReference>
<keyword evidence="5 13" id="KW-0863">Zinc-finger</keyword>
<feature type="compositionally biased region" description="Low complexity" evidence="14">
    <location>
        <begin position="278"/>
        <end position="295"/>
    </location>
</feature>
<feature type="binding site" evidence="12">
    <location>
        <begin position="409"/>
        <end position="415"/>
    </location>
    <ligand>
        <name>substrate</name>
    </ligand>
</feature>
<feature type="binding site" evidence="12">
    <location>
        <begin position="322"/>
        <end position="325"/>
    </location>
    <ligand>
        <name>substrate</name>
    </ligand>
</feature>
<keyword evidence="6" id="KW-0378">Hydrolase</keyword>
<dbReference type="GO" id="GO:0010506">
    <property type="term" value="P:regulation of autophagy"/>
    <property type="evidence" value="ECO:0007669"/>
    <property type="project" value="TreeGrafter"/>
</dbReference>
<dbReference type="PANTHER" id="PTHR10807:SF75">
    <property type="entry name" value="PHOSPHATIDYLINOSITOL-3-PHOSPHATE PHOSPHATASE"/>
    <property type="match status" value="1"/>
</dbReference>
<evidence type="ECO:0000256" key="7">
    <source>
        <dbReference type="ARBA" id="ARBA00022833"/>
    </source>
</evidence>
<evidence type="ECO:0000256" key="8">
    <source>
        <dbReference type="ARBA" id="ARBA00023098"/>
    </source>
</evidence>
<dbReference type="SUPFAM" id="SSF52799">
    <property type="entry name" value="(Phosphotyrosine protein) phosphatases II"/>
    <property type="match status" value="1"/>
</dbReference>
<evidence type="ECO:0000256" key="5">
    <source>
        <dbReference type="ARBA" id="ARBA00022771"/>
    </source>
</evidence>
<dbReference type="InterPro" id="IPR013083">
    <property type="entry name" value="Znf_RING/FYVE/PHD"/>
</dbReference>
<dbReference type="Proteomes" id="UP001195483">
    <property type="component" value="Unassembled WGS sequence"/>
</dbReference>
<feature type="region of interest" description="Disordered" evidence="14">
    <location>
        <begin position="580"/>
        <end position="629"/>
    </location>
</feature>
<comment type="similarity">
    <text evidence="2">Belongs to the protein-tyrosine phosphatase family. Non-receptor class myotubularin subfamily.</text>
</comment>
<organism evidence="17 18">
    <name type="scientific">Potamilus streckersoni</name>
    <dbReference type="NCBI Taxonomy" id="2493646"/>
    <lineage>
        <taxon>Eukaryota</taxon>
        <taxon>Metazoa</taxon>
        <taxon>Spiralia</taxon>
        <taxon>Lophotrochozoa</taxon>
        <taxon>Mollusca</taxon>
        <taxon>Bivalvia</taxon>
        <taxon>Autobranchia</taxon>
        <taxon>Heteroconchia</taxon>
        <taxon>Palaeoheterodonta</taxon>
        <taxon>Unionida</taxon>
        <taxon>Unionoidea</taxon>
        <taxon>Unionidae</taxon>
        <taxon>Ambleminae</taxon>
        <taxon>Lampsilini</taxon>
        <taxon>Potamilus</taxon>
    </lineage>
</organism>
<evidence type="ECO:0000256" key="4">
    <source>
        <dbReference type="ARBA" id="ARBA00022723"/>
    </source>
</evidence>
<reference evidence="17" key="3">
    <citation type="submission" date="2023-05" db="EMBL/GenBank/DDBJ databases">
        <authorList>
            <person name="Smith C.H."/>
        </authorList>
    </citation>
    <scope>NUCLEOTIDE SEQUENCE</scope>
    <source>
        <strain evidence="17">CHS0354</strain>
        <tissue evidence="17">Mantle</tissue>
    </source>
</reference>
<dbReference type="SUPFAM" id="SSF57903">
    <property type="entry name" value="FYVE/PHD zinc finger"/>
    <property type="match status" value="1"/>
</dbReference>
<dbReference type="EC" id="3.1.3.95" evidence="3"/>
<dbReference type="GO" id="GO:0061952">
    <property type="term" value="P:midbody abscission"/>
    <property type="evidence" value="ECO:0007669"/>
    <property type="project" value="UniProtKB-ARBA"/>
</dbReference>
<evidence type="ECO:0000256" key="10">
    <source>
        <dbReference type="ARBA" id="ARBA00032571"/>
    </source>
</evidence>
<reference evidence="17" key="1">
    <citation type="journal article" date="2021" name="Genome Biol. Evol.">
        <title>A High-Quality Reference Genome for a Parasitic Bivalve with Doubly Uniparental Inheritance (Bivalvia: Unionida).</title>
        <authorList>
            <person name="Smith C.H."/>
        </authorList>
    </citation>
    <scope>NUCLEOTIDE SEQUENCE</scope>
    <source>
        <strain evidence="17">CHS0354</strain>
    </source>
</reference>
<dbReference type="InterPro" id="IPR017455">
    <property type="entry name" value="Znf_FYVE-rel"/>
</dbReference>
<dbReference type="SMART" id="SM00064">
    <property type="entry name" value="FYVE"/>
    <property type="match status" value="1"/>
</dbReference>
<keyword evidence="9" id="KW-0472">Membrane</keyword>
<evidence type="ECO:0000256" key="11">
    <source>
        <dbReference type="PIRSR" id="PIRSR630564-1"/>
    </source>
</evidence>
<accession>A0AAE0RWE2</accession>
<dbReference type="InterPro" id="IPR011011">
    <property type="entry name" value="Znf_FYVE_PHD"/>
</dbReference>
<dbReference type="InterPro" id="IPR046978">
    <property type="entry name" value="MTMR4_FYVE"/>
</dbReference>
<dbReference type="GO" id="GO:0008270">
    <property type="term" value="F:zinc ion binding"/>
    <property type="evidence" value="ECO:0007669"/>
    <property type="project" value="UniProtKB-KW"/>
</dbReference>
<protein>
    <recommendedName>
        <fullName evidence="3">phosphatidylinositol-3,5-bisphosphate 3-phosphatase</fullName>
        <ecNumber evidence="3">3.1.3.95</ecNumber>
    </recommendedName>
    <alternativeName>
        <fullName evidence="10">Phosphatidylinositol-3,5-bisphosphate 3-phosphatase</fullName>
    </alternativeName>
</protein>
<proteinExistence type="inferred from homology"/>
<evidence type="ECO:0000256" key="6">
    <source>
        <dbReference type="ARBA" id="ARBA00022801"/>
    </source>
</evidence>
<keyword evidence="4" id="KW-0479">Metal-binding</keyword>
<comment type="subcellular location">
    <subcellularLocation>
        <location evidence="1">Membrane</location>
    </subcellularLocation>
</comment>
<dbReference type="AlphaFoldDB" id="A0AAE0RWE2"/>